<feature type="domain" description="PilZ" evidence="1">
    <location>
        <begin position="7"/>
        <end position="105"/>
    </location>
</feature>
<protein>
    <recommendedName>
        <fullName evidence="1">PilZ domain-containing protein</fullName>
    </recommendedName>
</protein>
<name>A0ABM6JXZ6_SPOUR</name>
<evidence type="ECO:0000313" key="2">
    <source>
        <dbReference type="EMBL" id="ARF15113.1"/>
    </source>
</evidence>
<proteinExistence type="predicted"/>
<reference evidence="2 3" key="1">
    <citation type="submission" date="2016-04" db="EMBL/GenBank/DDBJ databases">
        <title>Comparative Genomics and Epigenetics of Sporosarcina ureae.</title>
        <authorList>
            <person name="Oliver A.S."/>
            <person name="Cooper K.K."/>
        </authorList>
    </citation>
    <scope>NUCLEOTIDE SEQUENCE [LARGE SCALE GENOMIC DNA]</scope>
    <source>
        <strain evidence="2 3">S204</strain>
    </source>
</reference>
<dbReference type="SUPFAM" id="SSF141371">
    <property type="entry name" value="PilZ domain-like"/>
    <property type="match status" value="1"/>
</dbReference>
<organism evidence="2 3">
    <name type="scientific">Sporosarcina ureae</name>
    <dbReference type="NCBI Taxonomy" id="1571"/>
    <lineage>
        <taxon>Bacteria</taxon>
        <taxon>Bacillati</taxon>
        <taxon>Bacillota</taxon>
        <taxon>Bacilli</taxon>
        <taxon>Bacillales</taxon>
        <taxon>Caryophanaceae</taxon>
        <taxon>Sporosarcina</taxon>
    </lineage>
</organism>
<dbReference type="RefSeq" id="WP_029052508.1">
    <property type="nucleotide sequence ID" value="NZ_CP015108.1"/>
</dbReference>
<accession>A0ABM6JXZ6</accession>
<evidence type="ECO:0000259" key="1">
    <source>
        <dbReference type="Pfam" id="PF07238"/>
    </source>
</evidence>
<dbReference type="Pfam" id="PF07238">
    <property type="entry name" value="PilZ"/>
    <property type="match status" value="1"/>
</dbReference>
<dbReference type="Gene3D" id="2.40.10.220">
    <property type="entry name" value="predicted glycosyltransferase like domains"/>
    <property type="match status" value="1"/>
</dbReference>
<keyword evidence="3" id="KW-1185">Reference proteome</keyword>
<sequence length="123" mass="14403">MRYNRHDYFRYSFNSYIPATFRIQLNNEEKSLSNEGQCEILDISTGGVKFVTHLDLPVRSEILALQLVFTIVNHPFEILGNVAWKNETEFGFEYGFEFGEDQQVDALITEELKHHARKEKEAE</sequence>
<dbReference type="EMBL" id="CP015108">
    <property type="protein sequence ID" value="ARF15113.1"/>
    <property type="molecule type" value="Genomic_DNA"/>
</dbReference>
<dbReference type="InterPro" id="IPR009875">
    <property type="entry name" value="PilZ_domain"/>
</dbReference>
<gene>
    <name evidence="2" type="ORF">SporoS204_13700</name>
</gene>
<dbReference type="Proteomes" id="UP000192486">
    <property type="component" value="Chromosome"/>
</dbReference>
<evidence type="ECO:0000313" key="3">
    <source>
        <dbReference type="Proteomes" id="UP000192486"/>
    </source>
</evidence>